<keyword evidence="1" id="KW-0175">Coiled coil</keyword>
<evidence type="ECO:0000313" key="3">
    <source>
        <dbReference type="EMBL" id="JAT67365.1"/>
    </source>
</evidence>
<dbReference type="AlphaFoldDB" id="A0A1D1ZKU9"/>
<name>A0A1D1ZKU9_9ARAE</name>
<dbReference type="SUPFAM" id="SSF81383">
    <property type="entry name" value="F-box domain"/>
    <property type="match status" value="1"/>
</dbReference>
<dbReference type="Pfam" id="PF12937">
    <property type="entry name" value="F-box-like"/>
    <property type="match status" value="1"/>
</dbReference>
<sequence>MGMSDLPDEIWSRIMEAGIQSSALGYRDLCCLSISCRRLRRLSGDEALWSALLALDFALEGRGSSSSSSSSHSSSLSSKSLYRTKFERHRARKRAAWRLAVLKEESQIAEHTRKLDDLRIVLDAEHEKLKMASKELRDLEKVRRASVAMNVWQPEVVCSSHRQLVQQCTVPVESRASALHMELRLCKQQIAIYSKAFSNQKRKLEERKEVLASLKYHPVDSYELDTRSNNRTKRQRKMK</sequence>
<organism evidence="3">
    <name type="scientific">Anthurium amnicola</name>
    <dbReference type="NCBI Taxonomy" id="1678845"/>
    <lineage>
        <taxon>Eukaryota</taxon>
        <taxon>Viridiplantae</taxon>
        <taxon>Streptophyta</taxon>
        <taxon>Embryophyta</taxon>
        <taxon>Tracheophyta</taxon>
        <taxon>Spermatophyta</taxon>
        <taxon>Magnoliopsida</taxon>
        <taxon>Liliopsida</taxon>
        <taxon>Araceae</taxon>
        <taxon>Pothoideae</taxon>
        <taxon>Potheae</taxon>
        <taxon>Anthurium</taxon>
    </lineage>
</organism>
<feature type="coiled-coil region" evidence="1">
    <location>
        <begin position="108"/>
        <end position="142"/>
    </location>
</feature>
<protein>
    <submittedName>
        <fullName evidence="3">F-box protein SKIP24</fullName>
    </submittedName>
</protein>
<dbReference type="InterPro" id="IPR001810">
    <property type="entry name" value="F-box_dom"/>
</dbReference>
<dbReference type="Gene3D" id="1.20.1280.50">
    <property type="match status" value="1"/>
</dbReference>
<dbReference type="EMBL" id="GDJX01000571">
    <property type="protein sequence ID" value="JAT67365.1"/>
    <property type="molecule type" value="Transcribed_RNA"/>
</dbReference>
<accession>A0A1D1ZKU9</accession>
<gene>
    <name evidence="3" type="primary">SKIP24_0</name>
    <name evidence="3" type="ORF">g.63181</name>
</gene>
<reference evidence="3" key="1">
    <citation type="submission" date="2015-07" db="EMBL/GenBank/DDBJ databases">
        <title>Transcriptome Assembly of Anthurium amnicola.</title>
        <authorList>
            <person name="Suzuki J."/>
        </authorList>
    </citation>
    <scope>NUCLEOTIDE SEQUENCE</scope>
</reference>
<evidence type="ECO:0000259" key="2">
    <source>
        <dbReference type="Pfam" id="PF12937"/>
    </source>
</evidence>
<feature type="domain" description="F-box" evidence="2">
    <location>
        <begin position="3"/>
        <end position="51"/>
    </location>
</feature>
<evidence type="ECO:0000256" key="1">
    <source>
        <dbReference type="SAM" id="Coils"/>
    </source>
</evidence>
<dbReference type="InterPro" id="IPR036047">
    <property type="entry name" value="F-box-like_dom_sf"/>
</dbReference>
<proteinExistence type="predicted"/>